<dbReference type="SMART" id="SM00320">
    <property type="entry name" value="WD40"/>
    <property type="match status" value="2"/>
</dbReference>
<evidence type="ECO:0000313" key="3">
    <source>
        <dbReference type="EMBL" id="PIO57975.1"/>
    </source>
</evidence>
<dbReference type="GO" id="GO:0045159">
    <property type="term" value="F:myosin II binding"/>
    <property type="evidence" value="ECO:0007669"/>
    <property type="project" value="TreeGrafter"/>
</dbReference>
<dbReference type="GO" id="GO:0019905">
    <property type="term" value="F:syntaxin binding"/>
    <property type="evidence" value="ECO:0007669"/>
    <property type="project" value="TreeGrafter"/>
</dbReference>
<comment type="similarity">
    <text evidence="1">Belongs to the WD repeat L(2)GL family.</text>
</comment>
<dbReference type="InterPro" id="IPR015943">
    <property type="entry name" value="WD40/YVTN_repeat-like_dom_sf"/>
</dbReference>
<dbReference type="GO" id="GO:0005096">
    <property type="term" value="F:GTPase activator activity"/>
    <property type="evidence" value="ECO:0007669"/>
    <property type="project" value="TreeGrafter"/>
</dbReference>
<dbReference type="InterPro" id="IPR000664">
    <property type="entry name" value="Lethal2_giant"/>
</dbReference>
<accession>A0A2G9TJ57</accession>
<sequence>MSSKFIRITKSSFCDVGVDFVFRHESDHAVNHIQFLINEGGLITACANDIVHLWNYRQKVPEIVRSVQLNKESVSCIHLPMGSKWLYVGTDKVPFPSCPQQPQALAVLLKGELMMLDLLTPGYPCIESPHAMDLHEVPITCVAYYSDCASDLIGALTLVGCKQRRKGFSERAWPASGGIARECATGHQELILTGHKDGTVRFWQASGENLQFLYRLKTTSHFERLEEWEGCEKVSHAVKSIELCVE</sequence>
<feature type="non-terminal residue" evidence="3">
    <location>
        <position position="246"/>
    </location>
</feature>
<keyword evidence="2" id="KW-0268">Exocytosis</keyword>
<dbReference type="Gene3D" id="2.130.10.10">
    <property type="entry name" value="YVTN repeat-like/Quinoprotein amine dehydrogenase"/>
    <property type="match status" value="1"/>
</dbReference>
<keyword evidence="4" id="KW-1185">Reference proteome</keyword>
<dbReference type="InterPro" id="IPR001680">
    <property type="entry name" value="WD40_rpt"/>
</dbReference>
<dbReference type="GO" id="GO:0031201">
    <property type="term" value="C:SNARE complex"/>
    <property type="evidence" value="ECO:0007669"/>
    <property type="project" value="TreeGrafter"/>
</dbReference>
<gene>
    <name evidence="3" type="ORF">TELCIR_20601</name>
</gene>
<dbReference type="GO" id="GO:0005886">
    <property type="term" value="C:plasma membrane"/>
    <property type="evidence" value="ECO:0007669"/>
    <property type="project" value="TreeGrafter"/>
</dbReference>
<dbReference type="GO" id="GO:0006887">
    <property type="term" value="P:exocytosis"/>
    <property type="evidence" value="ECO:0007669"/>
    <property type="project" value="UniProtKB-KW"/>
</dbReference>
<dbReference type="AlphaFoldDB" id="A0A2G9TJ57"/>
<dbReference type="GO" id="GO:0006893">
    <property type="term" value="P:Golgi to plasma membrane transport"/>
    <property type="evidence" value="ECO:0007669"/>
    <property type="project" value="TreeGrafter"/>
</dbReference>
<name>A0A2G9TJ57_TELCI</name>
<dbReference type="EMBL" id="KZ362894">
    <property type="protein sequence ID" value="PIO57975.1"/>
    <property type="molecule type" value="Genomic_DNA"/>
</dbReference>
<dbReference type="SUPFAM" id="SSF50978">
    <property type="entry name" value="WD40 repeat-like"/>
    <property type="match status" value="1"/>
</dbReference>
<dbReference type="InterPro" id="IPR036322">
    <property type="entry name" value="WD40_repeat_dom_sf"/>
</dbReference>
<dbReference type="Proteomes" id="UP000230423">
    <property type="component" value="Unassembled WGS sequence"/>
</dbReference>
<reference evidence="3 4" key="1">
    <citation type="submission" date="2015-09" db="EMBL/GenBank/DDBJ databases">
        <title>Draft genome of the parasitic nematode Teladorsagia circumcincta isolate WARC Sus (inbred).</title>
        <authorList>
            <person name="Mitreva M."/>
        </authorList>
    </citation>
    <scope>NUCLEOTIDE SEQUENCE [LARGE SCALE GENOMIC DNA]</scope>
    <source>
        <strain evidence="3 4">S</strain>
    </source>
</reference>
<protein>
    <submittedName>
        <fullName evidence="3">WD domain, G-beta repeat protein</fullName>
    </submittedName>
</protein>
<evidence type="ECO:0000313" key="4">
    <source>
        <dbReference type="Proteomes" id="UP000230423"/>
    </source>
</evidence>
<dbReference type="OrthoDB" id="19944at2759"/>
<organism evidence="3 4">
    <name type="scientific">Teladorsagia circumcincta</name>
    <name type="common">Brown stomach worm</name>
    <name type="synonym">Ostertagia circumcincta</name>
    <dbReference type="NCBI Taxonomy" id="45464"/>
    <lineage>
        <taxon>Eukaryota</taxon>
        <taxon>Metazoa</taxon>
        <taxon>Ecdysozoa</taxon>
        <taxon>Nematoda</taxon>
        <taxon>Chromadorea</taxon>
        <taxon>Rhabditida</taxon>
        <taxon>Rhabditina</taxon>
        <taxon>Rhabditomorpha</taxon>
        <taxon>Strongyloidea</taxon>
        <taxon>Trichostrongylidae</taxon>
        <taxon>Teladorsagia</taxon>
    </lineage>
</organism>
<evidence type="ECO:0000256" key="2">
    <source>
        <dbReference type="ARBA" id="ARBA00022483"/>
    </source>
</evidence>
<dbReference type="PANTHER" id="PTHR10241:SF25">
    <property type="entry name" value="TOMOSYN, ISOFORM C"/>
    <property type="match status" value="1"/>
</dbReference>
<evidence type="ECO:0000256" key="1">
    <source>
        <dbReference type="ARBA" id="ARBA00008070"/>
    </source>
</evidence>
<dbReference type="PANTHER" id="PTHR10241">
    <property type="entry name" value="LETHAL 2 GIANT LARVAE PROTEIN"/>
    <property type="match status" value="1"/>
</dbReference>
<dbReference type="PRINTS" id="PR00962">
    <property type="entry name" value="LETHAL2GIANT"/>
</dbReference>
<proteinExistence type="inferred from homology"/>